<keyword evidence="1" id="KW-0472">Membrane</keyword>
<evidence type="ECO:0000256" key="1">
    <source>
        <dbReference type="SAM" id="Phobius"/>
    </source>
</evidence>
<keyword evidence="1" id="KW-1133">Transmembrane helix</keyword>
<organism evidence="2">
    <name type="scientific">Mustela putorius furo</name>
    <name type="common">European domestic ferret</name>
    <name type="synonym">Mustela furo</name>
    <dbReference type="NCBI Taxonomy" id="9669"/>
    <lineage>
        <taxon>Eukaryota</taxon>
        <taxon>Metazoa</taxon>
        <taxon>Chordata</taxon>
        <taxon>Craniata</taxon>
        <taxon>Vertebrata</taxon>
        <taxon>Euteleostomi</taxon>
        <taxon>Mammalia</taxon>
        <taxon>Eutheria</taxon>
        <taxon>Laurasiatheria</taxon>
        <taxon>Carnivora</taxon>
        <taxon>Caniformia</taxon>
        <taxon>Musteloidea</taxon>
        <taxon>Mustelidae</taxon>
        <taxon>Mustelinae</taxon>
        <taxon>Mustela</taxon>
    </lineage>
</organism>
<feature type="transmembrane region" description="Helical" evidence="1">
    <location>
        <begin position="30"/>
        <end position="50"/>
    </location>
</feature>
<dbReference type="HOGENOM" id="CLU_2837904_0_0_1"/>
<dbReference type="AlphaFoldDB" id="M3XY05"/>
<protein>
    <submittedName>
        <fullName evidence="2">Uncharacterized protein</fullName>
    </submittedName>
</protein>
<evidence type="ECO:0000313" key="2">
    <source>
        <dbReference type="Ensembl" id="ENSMPUP00000003956.1"/>
    </source>
</evidence>
<reference evidence="2" key="1">
    <citation type="submission" date="2024-06" db="UniProtKB">
        <authorList>
            <consortium name="Ensembl"/>
        </authorList>
    </citation>
    <scope>IDENTIFICATION</scope>
</reference>
<proteinExistence type="predicted"/>
<sequence>IFSFFKTLCGFSDIRIIIPEGANRGITGSLLYESCFISLLFYALTIISSLSPLSMSFLKNNTSYYV</sequence>
<keyword evidence="1" id="KW-0812">Transmembrane</keyword>
<dbReference type="EMBL" id="AEYP01073259">
    <property type="status" value="NOT_ANNOTATED_CDS"/>
    <property type="molecule type" value="Genomic_DNA"/>
</dbReference>
<name>M3XY05_MUSPF</name>
<dbReference type="InParanoid" id="M3XY05"/>
<accession>M3XY05</accession>
<dbReference type="Ensembl" id="ENSMPUT00000004027.1">
    <property type="protein sequence ID" value="ENSMPUP00000003956.1"/>
    <property type="gene ID" value="ENSMPUG00000003988.1"/>
</dbReference>